<protein>
    <submittedName>
        <fullName evidence="1">Uncharacterized protein</fullName>
    </submittedName>
</protein>
<dbReference type="EMBL" id="LSYV01000011">
    <property type="protein sequence ID" value="KXZ52213.1"/>
    <property type="molecule type" value="Genomic_DNA"/>
</dbReference>
<sequence length="381" mass="41836">MSCSTEQNAAAQERYFWDSDAIFLGFRTWLHGFLGRLEARHLPTSGQWTRIAEVTMLREVGLVSPTLARIMRQVPWARCSTEQNVAALDLHLQALFLPDLLDMLEGALNREPGGSSQQGMQGLFQDIVGEADKLLKEPSAMRRVPASGSSGEDAAVSSGYSKLLSAAIAQLAAGALGRAIEDHHCLEELYLYVVAIRQHPQLAQLPAVEEAVKMELARQSPETLRAMYGELLAGGQRSLMQSVCQSAGLATSSSEALDPHLHSLLNQYLDAVVPKSGTPQRWEAAAEQLMLQRLEDSVSYTLGQMVRRVAWAGCSREQLLAALGHELAQNDWRALRDVLHRFVTKGGTQDERRWRLRAACDALFDIVDMAAEVSTMSAGAK</sequence>
<proteinExistence type="predicted"/>
<accession>A0A150GR01</accession>
<evidence type="ECO:0000313" key="2">
    <source>
        <dbReference type="Proteomes" id="UP000075714"/>
    </source>
</evidence>
<organism evidence="1 2">
    <name type="scientific">Gonium pectorale</name>
    <name type="common">Green alga</name>
    <dbReference type="NCBI Taxonomy" id="33097"/>
    <lineage>
        <taxon>Eukaryota</taxon>
        <taxon>Viridiplantae</taxon>
        <taxon>Chlorophyta</taxon>
        <taxon>core chlorophytes</taxon>
        <taxon>Chlorophyceae</taxon>
        <taxon>CS clade</taxon>
        <taxon>Chlamydomonadales</taxon>
        <taxon>Volvocaceae</taxon>
        <taxon>Gonium</taxon>
    </lineage>
</organism>
<gene>
    <name evidence="1" type="ORF">GPECTOR_10g844</name>
</gene>
<reference evidence="2" key="1">
    <citation type="journal article" date="2016" name="Nat. Commun.">
        <title>The Gonium pectorale genome demonstrates co-option of cell cycle regulation during the evolution of multicellularity.</title>
        <authorList>
            <person name="Hanschen E.R."/>
            <person name="Marriage T.N."/>
            <person name="Ferris P.J."/>
            <person name="Hamaji T."/>
            <person name="Toyoda A."/>
            <person name="Fujiyama A."/>
            <person name="Neme R."/>
            <person name="Noguchi H."/>
            <person name="Minakuchi Y."/>
            <person name="Suzuki M."/>
            <person name="Kawai-Toyooka H."/>
            <person name="Smith D.R."/>
            <person name="Sparks H."/>
            <person name="Anderson J."/>
            <person name="Bakaric R."/>
            <person name="Luria V."/>
            <person name="Karger A."/>
            <person name="Kirschner M.W."/>
            <person name="Durand P.M."/>
            <person name="Michod R.E."/>
            <person name="Nozaki H."/>
            <person name="Olson B.J."/>
        </authorList>
    </citation>
    <scope>NUCLEOTIDE SEQUENCE [LARGE SCALE GENOMIC DNA]</scope>
    <source>
        <strain evidence="2">NIES-2863</strain>
    </source>
</reference>
<name>A0A150GR01_GONPE</name>
<keyword evidence="2" id="KW-1185">Reference proteome</keyword>
<dbReference type="Proteomes" id="UP000075714">
    <property type="component" value="Unassembled WGS sequence"/>
</dbReference>
<comment type="caution">
    <text evidence="1">The sequence shown here is derived from an EMBL/GenBank/DDBJ whole genome shotgun (WGS) entry which is preliminary data.</text>
</comment>
<dbReference type="AlphaFoldDB" id="A0A150GR01"/>
<evidence type="ECO:0000313" key="1">
    <source>
        <dbReference type="EMBL" id="KXZ52213.1"/>
    </source>
</evidence>